<dbReference type="NCBIfam" id="TIGR01550">
    <property type="entry name" value="DOC_P1"/>
    <property type="match status" value="1"/>
</dbReference>
<protein>
    <submittedName>
        <fullName evidence="2">Death-on-curing family protein</fullName>
    </submittedName>
</protein>
<dbReference type="PROSITE" id="PS51459">
    <property type="entry name" value="FIDO"/>
    <property type="match status" value="1"/>
</dbReference>
<accession>C8S508</accession>
<dbReference type="InterPro" id="IPR053737">
    <property type="entry name" value="Type_II_TA_Toxin"/>
</dbReference>
<dbReference type="AlphaFoldDB" id="C8S508"/>
<dbReference type="PANTHER" id="PTHR39426:SF1">
    <property type="entry name" value="HOMOLOGY TO DEATH-ON-CURING PROTEIN OF PHAGE P1"/>
    <property type="match status" value="1"/>
</dbReference>
<proteinExistence type="predicted"/>
<reference evidence="2 3" key="1">
    <citation type="submission" date="2009-08" db="EMBL/GenBank/DDBJ databases">
        <title>The draft genome of Rhodobacter sp. SW2.</title>
        <authorList>
            <consortium name="US DOE Joint Genome Institute (JGI-PGF)"/>
            <person name="Lucas S."/>
            <person name="Copeland A."/>
            <person name="Lapidus A."/>
            <person name="Glavina del Rio T."/>
            <person name="Tice H."/>
            <person name="Bruce D."/>
            <person name="Goodwin L."/>
            <person name="Pitluck S."/>
            <person name="Larimer F."/>
            <person name="Land M.L."/>
            <person name="Hauser L."/>
            <person name="Emerson D."/>
        </authorList>
    </citation>
    <scope>NUCLEOTIDE SEQUENCE [LARGE SCALE GENOMIC DNA]</scope>
    <source>
        <strain evidence="2 3">SW2</strain>
    </source>
</reference>
<dbReference type="InterPro" id="IPR036597">
    <property type="entry name" value="Fido-like_dom_sf"/>
</dbReference>
<evidence type="ECO:0000313" key="3">
    <source>
        <dbReference type="Proteomes" id="UP000010121"/>
    </source>
</evidence>
<dbReference type="SUPFAM" id="SSF140931">
    <property type="entry name" value="Fic-like"/>
    <property type="match status" value="1"/>
</dbReference>
<dbReference type="InterPro" id="IPR003812">
    <property type="entry name" value="Fido"/>
</dbReference>
<evidence type="ECO:0000313" key="2">
    <source>
        <dbReference type="EMBL" id="EEW23965.1"/>
    </source>
</evidence>
<evidence type="ECO:0000259" key="1">
    <source>
        <dbReference type="PROSITE" id="PS51459"/>
    </source>
</evidence>
<name>C8S508_9RHOB</name>
<comment type="caution">
    <text evidence="2">The sequence shown here is derived from an EMBL/GenBank/DDBJ whole genome shotgun (WGS) entry which is preliminary data.</text>
</comment>
<gene>
    <name evidence="2" type="ORF">Rsw2DRAFT_3136</name>
</gene>
<dbReference type="RefSeq" id="WP_008032705.1">
    <property type="nucleotide sequence ID" value="NZ_ACYY01000029.1"/>
</dbReference>
<dbReference type="STRING" id="371731.Rsw2DRAFT_3136"/>
<feature type="domain" description="Fido" evidence="1">
    <location>
        <begin position="1"/>
        <end position="101"/>
    </location>
</feature>
<dbReference type="eggNOG" id="COG3654">
    <property type="taxonomic scope" value="Bacteria"/>
</dbReference>
<dbReference type="Gene3D" id="1.20.120.1870">
    <property type="entry name" value="Fic/DOC protein, Fido domain"/>
    <property type="match status" value="1"/>
</dbReference>
<sequence length="106" mass="11727">MTYGGRDGVASLHLIESALARAYSGYHRSIARKAAATLHSLVGNHGFVDGNKRTAWLLVEILIDRSGYFLNIPDDEPIDDLVVAVATGQIDFDALTLWFKDRLVRQ</sequence>
<dbReference type="Pfam" id="PF02661">
    <property type="entry name" value="Fic"/>
    <property type="match status" value="1"/>
</dbReference>
<dbReference type="EMBL" id="ACYY01000029">
    <property type="protein sequence ID" value="EEW23965.1"/>
    <property type="molecule type" value="Genomic_DNA"/>
</dbReference>
<organism evidence="2 3">
    <name type="scientific">Rhodobacter ferrooxidans</name>
    <dbReference type="NCBI Taxonomy" id="371731"/>
    <lineage>
        <taxon>Bacteria</taxon>
        <taxon>Pseudomonadati</taxon>
        <taxon>Pseudomonadota</taxon>
        <taxon>Alphaproteobacteria</taxon>
        <taxon>Rhodobacterales</taxon>
        <taxon>Rhodobacter group</taxon>
        <taxon>Rhodobacter</taxon>
    </lineage>
</organism>
<dbReference type="PANTHER" id="PTHR39426">
    <property type="entry name" value="HOMOLOGY TO DEATH-ON-CURING PROTEIN OF PHAGE P1"/>
    <property type="match status" value="1"/>
</dbReference>
<dbReference type="GO" id="GO:0016301">
    <property type="term" value="F:kinase activity"/>
    <property type="evidence" value="ECO:0007669"/>
    <property type="project" value="InterPro"/>
</dbReference>
<dbReference type="OrthoDB" id="9802752at2"/>
<dbReference type="Proteomes" id="UP000010121">
    <property type="component" value="Unassembled WGS sequence"/>
</dbReference>
<keyword evidence="3" id="KW-1185">Reference proteome</keyword>
<dbReference type="InterPro" id="IPR006440">
    <property type="entry name" value="Doc"/>
</dbReference>